<dbReference type="Pfam" id="PF22041">
    <property type="entry name" value="GST_C_7"/>
    <property type="match status" value="1"/>
</dbReference>
<dbReference type="GO" id="GO:0006559">
    <property type="term" value="P:L-phenylalanine catabolic process"/>
    <property type="evidence" value="ECO:0007669"/>
    <property type="project" value="TreeGrafter"/>
</dbReference>
<organism evidence="2 3">
    <name type="scientific">Mesorhizobium atlanticum</name>
    <dbReference type="NCBI Taxonomy" id="2233532"/>
    <lineage>
        <taxon>Bacteria</taxon>
        <taxon>Pseudomonadati</taxon>
        <taxon>Pseudomonadota</taxon>
        <taxon>Alphaproteobacteria</taxon>
        <taxon>Hyphomicrobiales</taxon>
        <taxon>Phyllobacteriaceae</taxon>
        <taxon>Mesorhizobium</taxon>
    </lineage>
</organism>
<dbReference type="Gene3D" id="1.20.1050.10">
    <property type="match status" value="1"/>
</dbReference>
<dbReference type="InterPro" id="IPR004045">
    <property type="entry name" value="Glutathione_S-Trfase_N"/>
</dbReference>
<comment type="caution">
    <text evidence="2">The sequence shown here is derived from an EMBL/GenBank/DDBJ whole genome shotgun (WGS) entry which is preliminary data.</text>
</comment>
<evidence type="ECO:0000313" key="2">
    <source>
        <dbReference type="EMBL" id="RAZ79991.1"/>
    </source>
</evidence>
<protein>
    <submittedName>
        <fullName evidence="2">Glutathione S-transferase family protein</fullName>
    </submittedName>
</protein>
<proteinExistence type="predicted"/>
<dbReference type="RefSeq" id="WP_112125561.1">
    <property type="nucleotide sequence ID" value="NZ_QMBQ01000001.1"/>
</dbReference>
<gene>
    <name evidence="2" type="ORF">DPM35_01460</name>
</gene>
<dbReference type="OrthoDB" id="508035at2"/>
<dbReference type="SUPFAM" id="SSF47616">
    <property type="entry name" value="GST C-terminal domain-like"/>
    <property type="match status" value="1"/>
</dbReference>
<accession>A0A330GXE8</accession>
<dbReference type="Pfam" id="PF13417">
    <property type="entry name" value="GST_N_3"/>
    <property type="match status" value="1"/>
</dbReference>
<keyword evidence="3" id="KW-1185">Reference proteome</keyword>
<dbReference type="Proteomes" id="UP000251956">
    <property type="component" value="Unassembled WGS sequence"/>
</dbReference>
<dbReference type="GO" id="GO:0016034">
    <property type="term" value="F:maleylacetoacetate isomerase activity"/>
    <property type="evidence" value="ECO:0007669"/>
    <property type="project" value="TreeGrafter"/>
</dbReference>
<dbReference type="AlphaFoldDB" id="A0A330GXE8"/>
<sequence>MTILLYDLVGHDVGRPFSPHCWKIKMALAHKGLTATKVPTRFLEVPKVEGGVSKTVPVIRDGERVVADSFAIALYLDEAYPDRPTLFAGEGGKAMARFIERWSQLTIHPYIATVALADLHGMQDETNGRYFREDRERRYGKRLEEVVAGRDAGLAGFRASLQPLRSMLTYQPFIGGEAPLFADYIVFGALQWGRIASPFQLLDDGDSIVSWFERCLDLHGGIGRQVAAAA</sequence>
<dbReference type="PROSITE" id="PS50404">
    <property type="entry name" value="GST_NTER"/>
    <property type="match status" value="1"/>
</dbReference>
<dbReference type="Gene3D" id="3.40.30.10">
    <property type="entry name" value="Glutaredoxin"/>
    <property type="match status" value="1"/>
</dbReference>
<reference evidence="2 3" key="1">
    <citation type="submission" date="2018-07" db="EMBL/GenBank/DDBJ databases">
        <title>Diversity of Mesorhizobium strains in Brazil.</title>
        <authorList>
            <person name="Helene L.C.F."/>
            <person name="Dall'Agnol R."/>
            <person name="Delamuta J.R.M."/>
            <person name="Hungria M."/>
        </authorList>
    </citation>
    <scope>NUCLEOTIDE SEQUENCE [LARGE SCALE GENOMIC DNA]</scope>
    <source>
        <strain evidence="2 3">CNPSo 3140</strain>
    </source>
</reference>
<dbReference type="GO" id="GO:0004364">
    <property type="term" value="F:glutathione transferase activity"/>
    <property type="evidence" value="ECO:0007669"/>
    <property type="project" value="TreeGrafter"/>
</dbReference>
<dbReference type="GO" id="GO:0006749">
    <property type="term" value="P:glutathione metabolic process"/>
    <property type="evidence" value="ECO:0007669"/>
    <property type="project" value="TreeGrafter"/>
</dbReference>
<dbReference type="EMBL" id="QMBQ01000001">
    <property type="protein sequence ID" value="RAZ79991.1"/>
    <property type="molecule type" value="Genomic_DNA"/>
</dbReference>
<feature type="domain" description="GST N-terminal" evidence="1">
    <location>
        <begin position="8"/>
        <end position="84"/>
    </location>
</feature>
<dbReference type="CDD" id="cd03202">
    <property type="entry name" value="GST_C_etherase_LigE"/>
    <property type="match status" value="1"/>
</dbReference>
<keyword evidence="2" id="KW-0808">Transferase</keyword>
<name>A0A330GXE8_9HYPH</name>
<dbReference type="InterPro" id="IPR054416">
    <property type="entry name" value="GST_UstS-like_C"/>
</dbReference>
<evidence type="ECO:0000313" key="3">
    <source>
        <dbReference type="Proteomes" id="UP000251956"/>
    </source>
</evidence>
<dbReference type="SUPFAM" id="SSF52833">
    <property type="entry name" value="Thioredoxin-like"/>
    <property type="match status" value="1"/>
</dbReference>
<dbReference type="CDD" id="cd03038">
    <property type="entry name" value="GST_N_etherase_LigE"/>
    <property type="match status" value="1"/>
</dbReference>
<dbReference type="InterPro" id="IPR036282">
    <property type="entry name" value="Glutathione-S-Trfase_C_sf"/>
</dbReference>
<evidence type="ECO:0000259" key="1">
    <source>
        <dbReference type="PROSITE" id="PS50404"/>
    </source>
</evidence>
<dbReference type="PANTHER" id="PTHR42673">
    <property type="entry name" value="MALEYLACETOACETATE ISOMERASE"/>
    <property type="match status" value="1"/>
</dbReference>
<dbReference type="InterPro" id="IPR036249">
    <property type="entry name" value="Thioredoxin-like_sf"/>
</dbReference>
<dbReference type="PANTHER" id="PTHR42673:SF4">
    <property type="entry name" value="MALEYLACETOACETATE ISOMERASE"/>
    <property type="match status" value="1"/>
</dbReference>